<accession>A0A4P9YJA5</accession>
<feature type="signal peptide" evidence="1">
    <location>
        <begin position="1"/>
        <end position="16"/>
    </location>
</feature>
<proteinExistence type="predicted"/>
<evidence type="ECO:0000313" key="3">
    <source>
        <dbReference type="Proteomes" id="UP000281549"/>
    </source>
</evidence>
<dbReference type="Proteomes" id="UP000281549">
    <property type="component" value="Unassembled WGS sequence"/>
</dbReference>
<feature type="chain" id="PRO_5020704877" evidence="1">
    <location>
        <begin position="17"/>
        <end position="114"/>
    </location>
</feature>
<evidence type="ECO:0000256" key="1">
    <source>
        <dbReference type="SAM" id="SignalP"/>
    </source>
</evidence>
<dbReference type="EMBL" id="ML005214">
    <property type="protein sequence ID" value="RKP19485.1"/>
    <property type="molecule type" value="Genomic_DNA"/>
</dbReference>
<dbReference type="AlphaFoldDB" id="A0A4P9YJA5"/>
<protein>
    <submittedName>
        <fullName evidence="2">Uncharacterized protein</fullName>
    </submittedName>
</protein>
<feature type="non-terminal residue" evidence="2">
    <location>
        <position position="114"/>
    </location>
</feature>
<reference evidence="3" key="1">
    <citation type="journal article" date="2018" name="Nat. Microbiol.">
        <title>Leveraging single-cell genomics to expand the fungal tree of life.</title>
        <authorList>
            <person name="Ahrendt S.R."/>
            <person name="Quandt C.A."/>
            <person name="Ciobanu D."/>
            <person name="Clum A."/>
            <person name="Salamov A."/>
            <person name="Andreopoulos B."/>
            <person name="Cheng J.F."/>
            <person name="Woyke T."/>
            <person name="Pelin A."/>
            <person name="Henrissat B."/>
            <person name="Reynolds N.K."/>
            <person name="Benny G.L."/>
            <person name="Smith M.E."/>
            <person name="James T.Y."/>
            <person name="Grigoriev I.V."/>
        </authorList>
    </citation>
    <scope>NUCLEOTIDE SEQUENCE [LARGE SCALE GENOMIC DNA]</scope>
    <source>
        <strain evidence="3">CSF55</strain>
    </source>
</reference>
<name>A0A4P9YJA5_ROZAC</name>
<sequence>MVSICISLFLLSHASGFFWSFNTTSNSCSFLTDNVGLDLETFYLVEKRMPTTRFNVLAFNLSNYYVHFRGSNLYPRTTYILKQENSDIELGQCTTLPLASLASSYRIAIIGVKI</sequence>
<gene>
    <name evidence="2" type="ORF">ROZALSC1DRAFT_22249</name>
</gene>
<organism evidence="2 3">
    <name type="scientific">Rozella allomycis (strain CSF55)</name>
    <dbReference type="NCBI Taxonomy" id="988480"/>
    <lineage>
        <taxon>Eukaryota</taxon>
        <taxon>Fungi</taxon>
        <taxon>Fungi incertae sedis</taxon>
        <taxon>Cryptomycota</taxon>
        <taxon>Cryptomycota incertae sedis</taxon>
        <taxon>Rozella</taxon>
    </lineage>
</organism>
<keyword evidence="1" id="KW-0732">Signal</keyword>
<evidence type="ECO:0000313" key="2">
    <source>
        <dbReference type="EMBL" id="RKP19485.1"/>
    </source>
</evidence>